<keyword evidence="1" id="KW-0472">Membrane</keyword>
<dbReference type="RefSeq" id="WP_139622980.1">
    <property type="nucleotide sequence ID" value="NZ_VDMP01000024.1"/>
</dbReference>
<evidence type="ECO:0000256" key="1">
    <source>
        <dbReference type="SAM" id="Phobius"/>
    </source>
</evidence>
<sequence>MSPSRRRVLTVLQWSLLGLLVAGVVAGGAWRMGGGRWERVETASMGTVAPVNSLLWVEPVSPSALRVGDFVTFHPPGQAELSYSHRIAAIHRDGTFETQGEISSRDPWRVGGDDLVGRVVMTWYGVGWLVVAAPVLLGGGLLLGLVVWSVRERSWRLPVGIVGAALVLSVAIVVHRPLIRAQELGFAEVPGGARATYVSTGLAPVRLQAHRGPHVDLRDGEVGSVLITHRDDAGRYGISMHPRIPLWWWVVLVSCCFLPALGSLARRDTTIGAHALDRSLRAAR</sequence>
<accession>A0A5C4VW20</accession>
<reference evidence="2 3" key="1">
    <citation type="journal article" date="2016" name="Int. J. Syst. Evol. Microbiol.">
        <title>Nocardioides albidus sp. nov., an actinobacterium isolated from garden soil.</title>
        <authorList>
            <person name="Singh H."/>
            <person name="Du J."/>
            <person name="Trinh H."/>
            <person name="Won K."/>
            <person name="Yang J.E."/>
            <person name="Yin C."/>
            <person name="Kook M."/>
            <person name="Yi T.H."/>
        </authorList>
    </citation>
    <scope>NUCLEOTIDE SEQUENCE [LARGE SCALE GENOMIC DNA]</scope>
    <source>
        <strain evidence="2 3">CCTCC AB 2015297</strain>
    </source>
</reference>
<dbReference type="CDD" id="cd06530">
    <property type="entry name" value="S26_SPase_I"/>
    <property type="match status" value="1"/>
</dbReference>
<dbReference type="EMBL" id="VDMP01000024">
    <property type="protein sequence ID" value="TNM39489.1"/>
    <property type="molecule type" value="Genomic_DNA"/>
</dbReference>
<feature type="transmembrane region" description="Helical" evidence="1">
    <location>
        <begin position="123"/>
        <end position="148"/>
    </location>
</feature>
<feature type="transmembrane region" description="Helical" evidence="1">
    <location>
        <begin position="155"/>
        <end position="174"/>
    </location>
</feature>
<evidence type="ECO:0000313" key="2">
    <source>
        <dbReference type="EMBL" id="TNM39489.1"/>
    </source>
</evidence>
<name>A0A5C4VW20_9ACTN</name>
<keyword evidence="3" id="KW-1185">Reference proteome</keyword>
<dbReference type="InterPro" id="IPR019533">
    <property type="entry name" value="Peptidase_S26"/>
</dbReference>
<feature type="transmembrane region" description="Helical" evidence="1">
    <location>
        <begin position="246"/>
        <end position="265"/>
    </location>
</feature>
<dbReference type="Proteomes" id="UP000313231">
    <property type="component" value="Unassembled WGS sequence"/>
</dbReference>
<evidence type="ECO:0000313" key="3">
    <source>
        <dbReference type="Proteomes" id="UP000313231"/>
    </source>
</evidence>
<gene>
    <name evidence="2" type="ORF">FHP29_11380</name>
</gene>
<dbReference type="OrthoDB" id="4315104at2"/>
<protein>
    <submittedName>
        <fullName evidence="2">S26 family signal peptidase</fullName>
    </submittedName>
</protein>
<dbReference type="GO" id="GO:0006465">
    <property type="term" value="P:signal peptide processing"/>
    <property type="evidence" value="ECO:0007669"/>
    <property type="project" value="InterPro"/>
</dbReference>
<keyword evidence="1" id="KW-0812">Transmembrane</keyword>
<comment type="caution">
    <text evidence="2">The sequence shown here is derived from an EMBL/GenBank/DDBJ whole genome shotgun (WGS) entry which is preliminary data.</text>
</comment>
<dbReference type="AlphaFoldDB" id="A0A5C4VW20"/>
<keyword evidence="1" id="KW-1133">Transmembrane helix</keyword>
<proteinExistence type="predicted"/>
<dbReference type="GO" id="GO:0004252">
    <property type="term" value="F:serine-type endopeptidase activity"/>
    <property type="evidence" value="ECO:0007669"/>
    <property type="project" value="InterPro"/>
</dbReference>
<organism evidence="2 3">
    <name type="scientific">Nocardioides albidus</name>
    <dbReference type="NCBI Taxonomy" id="1517589"/>
    <lineage>
        <taxon>Bacteria</taxon>
        <taxon>Bacillati</taxon>
        <taxon>Actinomycetota</taxon>
        <taxon>Actinomycetes</taxon>
        <taxon>Propionibacteriales</taxon>
        <taxon>Nocardioidaceae</taxon>
        <taxon>Nocardioides</taxon>
    </lineage>
</organism>